<dbReference type="GO" id="GO:0000712">
    <property type="term" value="P:resolution of meiotic recombination intermediates"/>
    <property type="evidence" value="ECO:0007669"/>
    <property type="project" value="TreeGrafter"/>
</dbReference>
<evidence type="ECO:0000256" key="3">
    <source>
        <dbReference type="ARBA" id="ARBA00010015"/>
    </source>
</evidence>
<dbReference type="EC" id="3.1.22.-" evidence="13"/>
<organism evidence="15 16">
    <name type="scientific">Rhamnusium bicolor</name>
    <dbReference type="NCBI Taxonomy" id="1586634"/>
    <lineage>
        <taxon>Eukaryota</taxon>
        <taxon>Metazoa</taxon>
        <taxon>Ecdysozoa</taxon>
        <taxon>Arthropoda</taxon>
        <taxon>Hexapoda</taxon>
        <taxon>Insecta</taxon>
        <taxon>Pterygota</taxon>
        <taxon>Neoptera</taxon>
        <taxon>Endopterygota</taxon>
        <taxon>Coleoptera</taxon>
        <taxon>Polyphaga</taxon>
        <taxon>Cucujiformia</taxon>
        <taxon>Chrysomeloidea</taxon>
        <taxon>Cerambycidae</taxon>
        <taxon>Lepturinae</taxon>
        <taxon>Rhagiini</taxon>
        <taxon>Rhamnusium</taxon>
    </lineage>
</organism>
<comment type="similarity">
    <text evidence="3 13">Belongs to the XPF family.</text>
</comment>
<reference evidence="15" key="1">
    <citation type="journal article" date="2023" name="Insect Mol. Biol.">
        <title>Genome sequencing provides insights into the evolution of gene families encoding plant cell wall-degrading enzymes in longhorned beetles.</title>
        <authorList>
            <person name="Shin N.R."/>
            <person name="Okamura Y."/>
            <person name="Kirsch R."/>
            <person name="Pauchet Y."/>
        </authorList>
    </citation>
    <scope>NUCLEOTIDE SEQUENCE</scope>
    <source>
        <strain evidence="15">RBIC_L_NR</strain>
    </source>
</reference>
<dbReference type="Pfam" id="PF14716">
    <property type="entry name" value="HHH_8"/>
    <property type="match status" value="1"/>
</dbReference>
<proteinExistence type="inferred from homology"/>
<dbReference type="EMBL" id="JANEYF010001808">
    <property type="protein sequence ID" value="KAJ8956768.1"/>
    <property type="molecule type" value="Genomic_DNA"/>
</dbReference>
<dbReference type="GO" id="GO:0006308">
    <property type="term" value="P:DNA catabolic process"/>
    <property type="evidence" value="ECO:0007669"/>
    <property type="project" value="UniProtKB-UniRule"/>
</dbReference>
<dbReference type="Pfam" id="PF21136">
    <property type="entry name" value="WHD_MUS81"/>
    <property type="match status" value="1"/>
</dbReference>
<evidence type="ECO:0000256" key="2">
    <source>
        <dbReference type="ARBA" id="ARBA00004123"/>
    </source>
</evidence>
<comment type="function">
    <text evidence="13">Interacts with EME1 to form a DNA structure-specific endonuclease with substrate preference for branched DNA structures with a 5'-end at the branch nick. Typical substrates include 3'-flap structures, D-loops, replication forks and nicked Holliday junctions. May be required in mitosis for the processing of stalled or collapsed replication fork intermediates. May be required in meiosis for the repair of meiosis-specific double strand breaks subsequent to single-end invasion (SEI).</text>
</comment>
<dbReference type="InterPro" id="IPR010996">
    <property type="entry name" value="HHH_MUS81"/>
</dbReference>
<protein>
    <recommendedName>
        <fullName evidence="13">Crossover junction endonuclease MUS81</fullName>
        <ecNumber evidence="13">3.1.22.-</ecNumber>
    </recommendedName>
</protein>
<feature type="domain" description="ERCC4" evidence="14">
    <location>
        <begin position="201"/>
        <end position="301"/>
    </location>
</feature>
<dbReference type="Pfam" id="PF02732">
    <property type="entry name" value="ERCC4"/>
    <property type="match status" value="1"/>
</dbReference>
<evidence type="ECO:0000256" key="4">
    <source>
        <dbReference type="ARBA" id="ARBA00022722"/>
    </source>
</evidence>
<evidence type="ECO:0000256" key="6">
    <source>
        <dbReference type="ARBA" id="ARBA00022759"/>
    </source>
</evidence>
<comment type="subcellular location">
    <subcellularLocation>
        <location evidence="2 13">Nucleus</location>
    </subcellularLocation>
</comment>
<evidence type="ECO:0000256" key="9">
    <source>
        <dbReference type="ARBA" id="ARBA00022842"/>
    </source>
</evidence>
<keyword evidence="11 13" id="KW-0234">DNA repair</keyword>
<comment type="caution">
    <text evidence="15">The sequence shown here is derived from an EMBL/GenBank/DDBJ whole genome shotgun (WGS) entry which is preliminary data.</text>
</comment>
<evidence type="ECO:0000256" key="1">
    <source>
        <dbReference type="ARBA" id="ARBA00001946"/>
    </source>
</evidence>
<dbReference type="InterPro" id="IPR011335">
    <property type="entry name" value="Restrct_endonuc-II-like"/>
</dbReference>
<keyword evidence="16" id="KW-1185">Reference proteome</keyword>
<keyword evidence="7 13" id="KW-0227">DNA damage</keyword>
<evidence type="ECO:0000256" key="7">
    <source>
        <dbReference type="ARBA" id="ARBA00022763"/>
    </source>
</evidence>
<dbReference type="PANTHER" id="PTHR13451:SF0">
    <property type="entry name" value="CROSSOVER JUNCTION ENDONUCLEASE MUS81"/>
    <property type="match status" value="1"/>
</dbReference>
<evidence type="ECO:0000313" key="15">
    <source>
        <dbReference type="EMBL" id="KAJ8956768.1"/>
    </source>
</evidence>
<dbReference type="InterPro" id="IPR033309">
    <property type="entry name" value="Mus81"/>
</dbReference>
<dbReference type="GO" id="GO:0000727">
    <property type="term" value="P:double-strand break repair via break-induced replication"/>
    <property type="evidence" value="ECO:0007669"/>
    <property type="project" value="UniProtKB-UniRule"/>
</dbReference>
<name>A0AAV8YXN0_9CUCU</name>
<dbReference type="PANTHER" id="PTHR13451">
    <property type="entry name" value="CLASS II CROSSOVER JUNCTION ENDONUCLEASE MUS81"/>
    <property type="match status" value="1"/>
</dbReference>
<dbReference type="Gene3D" id="3.40.50.10130">
    <property type="match status" value="1"/>
</dbReference>
<dbReference type="Gene3D" id="1.10.150.670">
    <property type="entry name" value="Crossover junction endonuclease EME1, DNA-binding domain"/>
    <property type="match status" value="1"/>
</dbReference>
<accession>A0AAV8YXN0</accession>
<keyword evidence="6 13" id="KW-0255">Endonuclease</keyword>
<dbReference type="SUPFAM" id="SSF52980">
    <property type="entry name" value="Restriction endonuclease-like"/>
    <property type="match status" value="1"/>
</dbReference>
<dbReference type="GO" id="GO:0031573">
    <property type="term" value="P:mitotic intra-S DNA damage checkpoint signaling"/>
    <property type="evidence" value="ECO:0007669"/>
    <property type="project" value="TreeGrafter"/>
</dbReference>
<comment type="cofactor">
    <cofactor evidence="1 13">
        <name>Mg(2+)</name>
        <dbReference type="ChEBI" id="CHEBI:18420"/>
    </cofactor>
</comment>
<sequence length="428" mass="49251">MEFCFNKALQSLRKYPVPLENGNDCKILKGFGDKICQMLDKKLKDHRRKQDDHLNDTIIGNMYINKEIDDRNKPKREKTQVKYSGKISPRIQKSMEPTYPGYLTKSDIIQGQDLANSSFTKPDPGSRYTAWSSMGMLISKKFVIKRSSPAKYSLTDEGLLLARNKNKTKCKTLKKYATSDSTTSYSQEDDFVLPPDTYDIILYVDTCETGGSNVDIRDDPILAELKNHPVCYEVKNLKVGDYIWICRDRTTKKELVLPYIIERKRIDDFAKSIKDGRYHEQKFRLKKSGIQNITYLIEKYGNNQYVGLPLKTLLSCSKENLTEICLNDDLIPLMTFKEFNRSSSKNKPLKVSDLFVKMLIQIKGMSVDRAIAIVQQYPTPTILRKAYEDNTGIKGEKLLAQIQFGDYKKTIGPVLSKTVYQLFTMQTF</sequence>
<dbReference type="Gene3D" id="1.10.150.110">
    <property type="entry name" value="DNA polymerase beta, N-terminal domain-like"/>
    <property type="match status" value="1"/>
</dbReference>
<dbReference type="InterPro" id="IPR027421">
    <property type="entry name" value="DNA_pol_lamdba_lyase_dom_sf"/>
</dbReference>
<dbReference type="GO" id="GO:0005634">
    <property type="term" value="C:nucleus"/>
    <property type="evidence" value="ECO:0007669"/>
    <property type="project" value="UniProtKB-SubCell"/>
</dbReference>
<evidence type="ECO:0000256" key="8">
    <source>
        <dbReference type="ARBA" id="ARBA00022801"/>
    </source>
</evidence>
<gene>
    <name evidence="15" type="ORF">NQ314_006642</name>
</gene>
<comment type="subunit">
    <text evidence="13">Interacts with EME1.</text>
</comment>
<keyword evidence="8 13" id="KW-0378">Hydrolase</keyword>
<evidence type="ECO:0000313" key="16">
    <source>
        <dbReference type="Proteomes" id="UP001162156"/>
    </source>
</evidence>
<dbReference type="InterPro" id="IPR042530">
    <property type="entry name" value="EME1/EME2_C"/>
</dbReference>
<keyword evidence="10 13" id="KW-0233">DNA recombination</keyword>
<evidence type="ECO:0000256" key="10">
    <source>
        <dbReference type="ARBA" id="ARBA00023172"/>
    </source>
</evidence>
<evidence type="ECO:0000256" key="5">
    <source>
        <dbReference type="ARBA" id="ARBA00022723"/>
    </source>
</evidence>
<dbReference type="Pfam" id="PF21292">
    <property type="entry name" value="EME1-MUS81_C"/>
    <property type="match status" value="1"/>
</dbReference>
<dbReference type="InterPro" id="IPR036388">
    <property type="entry name" value="WH-like_DNA-bd_sf"/>
</dbReference>
<dbReference type="CDD" id="cd20074">
    <property type="entry name" value="XPF_nuclease_Mus81"/>
    <property type="match status" value="1"/>
</dbReference>
<evidence type="ECO:0000259" key="14">
    <source>
        <dbReference type="SMART" id="SM00891"/>
    </source>
</evidence>
<dbReference type="InterPro" id="IPR047416">
    <property type="entry name" value="XPF_nuclease_Mus81"/>
</dbReference>
<dbReference type="GO" id="GO:0008821">
    <property type="term" value="F:crossover junction DNA endonuclease activity"/>
    <property type="evidence" value="ECO:0007669"/>
    <property type="project" value="UniProtKB-UniRule"/>
</dbReference>
<dbReference type="GO" id="GO:0048476">
    <property type="term" value="C:Holliday junction resolvase complex"/>
    <property type="evidence" value="ECO:0007669"/>
    <property type="project" value="UniProtKB-UniRule"/>
</dbReference>
<dbReference type="SMART" id="SM00891">
    <property type="entry name" value="ERCC4"/>
    <property type="match status" value="1"/>
</dbReference>
<keyword evidence="9 13" id="KW-0460">Magnesium</keyword>
<keyword evidence="4 13" id="KW-0540">Nuclease</keyword>
<dbReference type="InterPro" id="IPR047417">
    <property type="entry name" value="WHD_MUS81"/>
</dbReference>
<evidence type="ECO:0000256" key="12">
    <source>
        <dbReference type="ARBA" id="ARBA00023242"/>
    </source>
</evidence>
<dbReference type="GO" id="GO:0003677">
    <property type="term" value="F:DNA binding"/>
    <property type="evidence" value="ECO:0007669"/>
    <property type="project" value="UniProtKB-UniRule"/>
</dbReference>
<dbReference type="CDD" id="cd21036">
    <property type="entry name" value="WH_MUS81"/>
    <property type="match status" value="1"/>
</dbReference>
<keyword evidence="5 13" id="KW-0479">Metal-binding</keyword>
<evidence type="ECO:0000256" key="13">
    <source>
        <dbReference type="RuleBase" id="RU369042"/>
    </source>
</evidence>
<dbReference type="AlphaFoldDB" id="A0AAV8YXN0"/>
<keyword evidence="12 13" id="KW-0539">Nucleus</keyword>
<dbReference type="InterPro" id="IPR006166">
    <property type="entry name" value="ERCC4_domain"/>
</dbReference>
<dbReference type="SUPFAM" id="SSF47802">
    <property type="entry name" value="DNA polymerase beta, N-terminal domain-like"/>
    <property type="match status" value="1"/>
</dbReference>
<dbReference type="GO" id="GO:0048257">
    <property type="term" value="F:3'-flap endonuclease activity"/>
    <property type="evidence" value="ECO:0007669"/>
    <property type="project" value="TreeGrafter"/>
</dbReference>
<dbReference type="GO" id="GO:0046872">
    <property type="term" value="F:metal ion binding"/>
    <property type="evidence" value="ECO:0007669"/>
    <property type="project" value="UniProtKB-UniRule"/>
</dbReference>
<dbReference type="Gene3D" id="1.10.10.10">
    <property type="entry name" value="Winged helix-like DNA-binding domain superfamily/Winged helix DNA-binding domain"/>
    <property type="match status" value="1"/>
</dbReference>
<evidence type="ECO:0000256" key="11">
    <source>
        <dbReference type="ARBA" id="ARBA00023204"/>
    </source>
</evidence>
<dbReference type="Proteomes" id="UP001162156">
    <property type="component" value="Unassembled WGS sequence"/>
</dbReference>